<evidence type="ECO:0000313" key="2">
    <source>
        <dbReference type="EMBL" id="KAA6331324.1"/>
    </source>
</evidence>
<accession>A0A5J4RCX1</accession>
<proteinExistence type="predicted"/>
<feature type="region of interest" description="Disordered" evidence="1">
    <location>
        <begin position="41"/>
        <end position="75"/>
    </location>
</feature>
<feature type="region of interest" description="Disordered" evidence="1">
    <location>
        <begin position="96"/>
        <end position="115"/>
    </location>
</feature>
<feature type="compositionally biased region" description="Basic and acidic residues" evidence="1">
    <location>
        <begin position="41"/>
        <end position="57"/>
    </location>
</feature>
<protein>
    <submittedName>
        <fullName evidence="2">Uncharacterized protein</fullName>
    </submittedName>
</protein>
<comment type="caution">
    <text evidence="2">The sequence shown here is derived from an EMBL/GenBank/DDBJ whole genome shotgun (WGS) entry which is preliminary data.</text>
</comment>
<evidence type="ECO:0000256" key="1">
    <source>
        <dbReference type="SAM" id="MobiDB-lite"/>
    </source>
</evidence>
<evidence type="ECO:0000313" key="3">
    <source>
        <dbReference type="Proteomes" id="UP000324800"/>
    </source>
</evidence>
<gene>
    <name evidence="2" type="ORF">EZS28_053400</name>
</gene>
<dbReference type="AlphaFoldDB" id="A0A5J4RCX1"/>
<dbReference type="Proteomes" id="UP000324800">
    <property type="component" value="Unassembled WGS sequence"/>
</dbReference>
<feature type="compositionally biased region" description="Polar residues" evidence="1">
    <location>
        <begin position="104"/>
        <end position="115"/>
    </location>
</feature>
<name>A0A5J4RCX1_9EUKA</name>
<sequence length="195" mass="22574">MKTIRIKFKEKSIQTIVDADIMKKARMPTIPLNVVKIKKEVEIKPQKKESEKEKPQIKQEPINQIQTQKETTKPAKKVIVRERTQQPTKKKILTVQTPEKKSQKPIQKQTVQHQIGKTDIKAGKLDGQMIAKKTSENLEPLTMKQIVELSKLSGELQTSQNIYGEAPIFGEQDNFQLNQNRNIQQQQSQWPNDKR</sequence>
<dbReference type="EMBL" id="SNRW01042654">
    <property type="protein sequence ID" value="KAA6331324.1"/>
    <property type="molecule type" value="Genomic_DNA"/>
</dbReference>
<reference evidence="2 3" key="1">
    <citation type="submission" date="2019-03" db="EMBL/GenBank/DDBJ databases">
        <title>Single cell metagenomics reveals metabolic interactions within the superorganism composed of flagellate Streblomastix strix and complex community of Bacteroidetes bacteria on its surface.</title>
        <authorList>
            <person name="Treitli S.C."/>
            <person name="Kolisko M."/>
            <person name="Husnik F."/>
            <person name="Keeling P."/>
            <person name="Hampl V."/>
        </authorList>
    </citation>
    <scope>NUCLEOTIDE SEQUENCE [LARGE SCALE GENOMIC DNA]</scope>
    <source>
        <strain evidence="2">ST1C</strain>
    </source>
</reference>
<organism evidence="2 3">
    <name type="scientific">Streblomastix strix</name>
    <dbReference type="NCBI Taxonomy" id="222440"/>
    <lineage>
        <taxon>Eukaryota</taxon>
        <taxon>Metamonada</taxon>
        <taxon>Preaxostyla</taxon>
        <taxon>Oxymonadida</taxon>
        <taxon>Streblomastigidae</taxon>
        <taxon>Streblomastix</taxon>
    </lineage>
</organism>